<keyword evidence="5" id="KW-0732">Signal</keyword>
<dbReference type="EMBL" id="JAAWVN010000173">
    <property type="protein sequence ID" value="MBN3288958.1"/>
    <property type="molecule type" value="Genomic_DNA"/>
</dbReference>
<dbReference type="Gene3D" id="1.10.287.650">
    <property type="entry name" value="L27 domain"/>
    <property type="match status" value="1"/>
</dbReference>
<evidence type="ECO:0000256" key="6">
    <source>
        <dbReference type="ARBA" id="ARBA00022827"/>
    </source>
</evidence>
<evidence type="ECO:0000259" key="12">
    <source>
        <dbReference type="PROSITE" id="PS50052"/>
    </source>
</evidence>
<evidence type="ECO:0000256" key="2">
    <source>
        <dbReference type="ARBA" id="ARBA00007014"/>
    </source>
</evidence>
<dbReference type="Pfam" id="PF00625">
    <property type="entry name" value="Guanylate_kin"/>
    <property type="match status" value="1"/>
</dbReference>
<feature type="domain" description="L27" evidence="14">
    <location>
        <begin position="43"/>
        <end position="101"/>
    </location>
</feature>
<dbReference type="PROSITE" id="PS50052">
    <property type="entry name" value="GUANYLATE_KINASE_2"/>
    <property type="match status" value="1"/>
</dbReference>
<dbReference type="Pfam" id="PF02828">
    <property type="entry name" value="L27"/>
    <property type="match status" value="1"/>
</dbReference>
<evidence type="ECO:0000256" key="9">
    <source>
        <dbReference type="PROSITE-ProRule" id="PRU00192"/>
    </source>
</evidence>
<dbReference type="CDD" id="cd10832">
    <property type="entry name" value="PDZ_MPP6-MPP2-like"/>
    <property type="match status" value="1"/>
</dbReference>
<comment type="caution">
    <text evidence="15">The sequence shown here is derived from an EMBL/GenBank/DDBJ whole genome shotgun (WGS) entry which is preliminary data.</text>
</comment>
<proteinExistence type="inferred from homology"/>
<sequence>MQQGVDTLSDVPNSTVANDLDLIFLKEIMESPIAHEKLEETKLEAVRDNNLELVQDILVDISPLVGLNSMADELARILTEPHFQSLLETHDSVASKSYETPPPSPCAFMDPALNNQPVPPDAVRMVGIRKVSGEHLGVTFRVENNDLVIARILHGGMIDQQGLLHVGDIIKEVNGKEVGSDPKVLQEMLKDASGSVVLKILPSYQEPHPPRQVFVKCHFDYDPAHDNLIPCKEAGMTFNAGDILQIVNQEDLNWWQACHVKGGSAGLIPSQLLEEKRKAFVKRDLELAASASALCGGISGKKKKKMMYLTTKNAEFDRHELLIYEEVAKMPPFRRKSLVLIGAQGVGRRSLKNKLMLSDPSRYGTTIPYTSRKPKEDEKDGQMYSFVSRSEMERDIKNGRYLEHGEYEGNLYGTKIDSIHEVVETGKALKVLRTSEFLPYVVFIAAPEFDVLRSMNKAAIEAGVLTKQLTETELKRTVEESGRIQRAYGHYFDLTITNDNLERCFRSLQGALERLNAEPQWVPVLVLEQHDQAGGCCHTFVVKGYEFEVGKPGIHYLGQLHENGMLRVILDQITEGQLDFVRLDEHFDTVVIGEKDAKRQYHLRSGKNEFAENLCQQFPEEKEAIDKFMKYMKQAARQTPLLAILKMIPLRLARFLIWTGLVHWISDIYKLAATSHADFLNRITQDKDLQVVFTYLFYGVSPCDSSFVINALLLHHYKRGAWYPRGGASEVAFNIIPVIQKAGGAVLVRAPVQRILVNADGSACGVVVKKGDEEVDLQAPVVISNAGIFNTFERFLPMELRSSPEIQSQLCMVQHGMGSFLVFVGLNGTKEELGIPSTNFWMYKDNDLDALMERYGTLRREEVAANIPMMFITFPSAKDPSFELRHPGKSCMTLLTMARFEWFEEWQDKRVKNRGEDYECLKMGIAHALIKWATEMFPQIEDKVDFVEAATPLSNQFYLGCPRGEMYGAEHNLGRFRTDIIASMRAQTPVKNLYLSGQDVFCNGFAGALHGGLICASAILNRIVYIDLVLLKRKLKKQKARKQA</sequence>
<dbReference type="InterPro" id="IPR027417">
    <property type="entry name" value="P-loop_NTPase"/>
</dbReference>
<keyword evidence="16" id="KW-1185">Reference proteome</keyword>
<evidence type="ECO:0000259" key="13">
    <source>
        <dbReference type="PROSITE" id="PS50106"/>
    </source>
</evidence>
<evidence type="ECO:0000259" key="11">
    <source>
        <dbReference type="PROSITE" id="PS50002"/>
    </source>
</evidence>
<evidence type="ECO:0000259" key="14">
    <source>
        <dbReference type="PROSITE" id="PS51022"/>
    </source>
</evidence>
<keyword evidence="10" id="KW-0812">Transmembrane</keyword>
<dbReference type="InterPro" id="IPR036028">
    <property type="entry name" value="SH3-like_dom_sf"/>
</dbReference>
<name>A0ABS2YST2_POLSE</name>
<keyword evidence="4" id="KW-0285">Flavoprotein</keyword>
<dbReference type="PROSITE" id="PS00856">
    <property type="entry name" value="GUANYLATE_KINASE_1"/>
    <property type="match status" value="1"/>
</dbReference>
<dbReference type="SUPFAM" id="SSF52540">
    <property type="entry name" value="P-loop containing nucleoside triphosphate hydrolases"/>
    <property type="match status" value="1"/>
</dbReference>
<feature type="non-terminal residue" evidence="15">
    <location>
        <position position="1"/>
    </location>
</feature>
<dbReference type="Pfam" id="PF07653">
    <property type="entry name" value="SH3_2"/>
    <property type="match status" value="1"/>
</dbReference>
<evidence type="ECO:0000256" key="8">
    <source>
        <dbReference type="ARBA" id="ARBA00023027"/>
    </source>
</evidence>
<dbReference type="InterPro" id="IPR052206">
    <property type="entry name" value="Retinol_saturase"/>
</dbReference>
<dbReference type="Gene3D" id="2.30.30.40">
    <property type="entry name" value="SH3 Domains"/>
    <property type="match status" value="1"/>
</dbReference>
<evidence type="ECO:0000313" key="16">
    <source>
        <dbReference type="Proteomes" id="UP001166052"/>
    </source>
</evidence>
<feature type="domain" description="SH3" evidence="11">
    <location>
        <begin position="210"/>
        <end position="278"/>
    </location>
</feature>
<comment type="similarity">
    <text evidence="2">Belongs to the MAGUK family.</text>
</comment>
<organism evidence="15 16">
    <name type="scientific">Polypterus senegalus</name>
    <name type="common">Senegal bichir</name>
    <dbReference type="NCBI Taxonomy" id="55291"/>
    <lineage>
        <taxon>Eukaryota</taxon>
        <taxon>Metazoa</taxon>
        <taxon>Chordata</taxon>
        <taxon>Craniata</taxon>
        <taxon>Vertebrata</taxon>
        <taxon>Euteleostomi</taxon>
        <taxon>Actinopterygii</taxon>
        <taxon>Polypteriformes</taxon>
        <taxon>Polypteridae</taxon>
        <taxon>Polypterus</taxon>
    </lineage>
</organism>
<feature type="domain" description="PDZ" evidence="13">
    <location>
        <begin position="125"/>
        <end position="204"/>
    </location>
</feature>
<keyword evidence="3 9" id="KW-0728">SH3 domain</keyword>
<dbReference type="Pfam" id="PF00595">
    <property type="entry name" value="PDZ"/>
    <property type="match status" value="1"/>
</dbReference>
<dbReference type="SMART" id="SM00228">
    <property type="entry name" value="PDZ"/>
    <property type="match status" value="1"/>
</dbReference>
<evidence type="ECO:0000256" key="7">
    <source>
        <dbReference type="ARBA" id="ARBA00022857"/>
    </source>
</evidence>
<evidence type="ECO:0000256" key="10">
    <source>
        <dbReference type="SAM" id="Phobius"/>
    </source>
</evidence>
<gene>
    <name evidence="15" type="primary">Mpp2</name>
    <name evidence="15" type="ORF">GTO92_0022208</name>
</gene>
<reference evidence="15" key="1">
    <citation type="journal article" date="2021" name="Cell">
        <title>Tracing the genetic footprints of vertebrate landing in non-teleost ray-finned fishes.</title>
        <authorList>
            <person name="Bi X."/>
            <person name="Wang K."/>
            <person name="Yang L."/>
            <person name="Pan H."/>
            <person name="Jiang H."/>
            <person name="Wei Q."/>
            <person name="Fang M."/>
            <person name="Yu H."/>
            <person name="Zhu C."/>
            <person name="Cai Y."/>
            <person name="He Y."/>
            <person name="Gan X."/>
            <person name="Zeng H."/>
            <person name="Yu D."/>
            <person name="Zhu Y."/>
            <person name="Jiang H."/>
            <person name="Qiu Q."/>
            <person name="Yang H."/>
            <person name="Zhang Y.E."/>
            <person name="Wang W."/>
            <person name="Zhu M."/>
            <person name="He S."/>
            <person name="Zhang G."/>
        </authorList>
    </citation>
    <scope>NUCLEOTIDE SEQUENCE</scope>
    <source>
        <strain evidence="15">Bchr_001</strain>
    </source>
</reference>
<accession>A0ABS2YST2</accession>
<keyword evidence="6" id="KW-0274">FAD</keyword>
<dbReference type="InterPro" id="IPR004172">
    <property type="entry name" value="L27_dom"/>
</dbReference>
<protein>
    <submittedName>
        <fullName evidence="15">MPP2 protein</fullName>
    </submittedName>
</protein>
<dbReference type="InterPro" id="IPR036034">
    <property type="entry name" value="PDZ_sf"/>
</dbReference>
<evidence type="ECO:0000256" key="5">
    <source>
        <dbReference type="ARBA" id="ARBA00022729"/>
    </source>
</evidence>
<dbReference type="InterPro" id="IPR008145">
    <property type="entry name" value="GK/Ca_channel_bsu"/>
</dbReference>
<comment type="similarity">
    <text evidence="1">Belongs to the carotenoid/retinoid oxidoreductase family. CrtISO subfamily.</text>
</comment>
<dbReference type="PANTHER" id="PTHR46091">
    <property type="entry name" value="BLR7054 PROTEIN"/>
    <property type="match status" value="1"/>
</dbReference>
<dbReference type="SUPFAM" id="SSF51905">
    <property type="entry name" value="FAD/NAD(P)-binding domain"/>
    <property type="match status" value="1"/>
</dbReference>
<feature type="domain" description="Guanylate kinase-like" evidence="12">
    <location>
        <begin position="335"/>
        <end position="513"/>
    </location>
</feature>
<dbReference type="Gene3D" id="3.40.50.300">
    <property type="entry name" value="P-loop containing nucleotide triphosphate hydrolases"/>
    <property type="match status" value="1"/>
</dbReference>
<dbReference type="InterPro" id="IPR008144">
    <property type="entry name" value="Guanylate_kin-like_dom"/>
</dbReference>
<dbReference type="InterPro" id="IPR020590">
    <property type="entry name" value="Guanylate_kinase_CS"/>
</dbReference>
<dbReference type="InterPro" id="IPR001478">
    <property type="entry name" value="PDZ"/>
</dbReference>
<evidence type="ECO:0000256" key="3">
    <source>
        <dbReference type="ARBA" id="ARBA00022443"/>
    </source>
</evidence>
<dbReference type="InterPro" id="IPR014775">
    <property type="entry name" value="L27_C"/>
</dbReference>
<dbReference type="PROSITE" id="PS50106">
    <property type="entry name" value="PDZ"/>
    <property type="match status" value="1"/>
</dbReference>
<dbReference type="InterPro" id="IPR002937">
    <property type="entry name" value="Amino_oxidase"/>
</dbReference>
<dbReference type="Gene3D" id="3.50.50.60">
    <property type="entry name" value="FAD/NAD(P)-binding domain"/>
    <property type="match status" value="2"/>
</dbReference>
<dbReference type="SUPFAM" id="SSF50156">
    <property type="entry name" value="PDZ domain-like"/>
    <property type="match status" value="1"/>
</dbReference>
<feature type="non-terminal residue" evidence="15">
    <location>
        <position position="1044"/>
    </location>
</feature>
<keyword evidence="10" id="KW-0472">Membrane</keyword>
<dbReference type="InterPro" id="IPR001452">
    <property type="entry name" value="SH3_domain"/>
</dbReference>
<dbReference type="PANTHER" id="PTHR46091:SF2">
    <property type="entry name" value="AMINE OXIDASE DOMAIN-CONTAINING PROTEIN"/>
    <property type="match status" value="1"/>
</dbReference>
<dbReference type="InterPro" id="IPR036188">
    <property type="entry name" value="FAD/NAD-bd_sf"/>
</dbReference>
<dbReference type="PROSITE" id="PS51022">
    <property type="entry name" value="L27"/>
    <property type="match status" value="1"/>
</dbReference>
<keyword evidence="8" id="KW-0520">NAD</keyword>
<dbReference type="InterPro" id="IPR036892">
    <property type="entry name" value="L27_dom_sf"/>
</dbReference>
<dbReference type="SMART" id="SM00072">
    <property type="entry name" value="GuKc"/>
    <property type="match status" value="1"/>
</dbReference>
<evidence type="ECO:0000256" key="1">
    <source>
        <dbReference type="ARBA" id="ARBA00005855"/>
    </source>
</evidence>
<dbReference type="SUPFAM" id="SSF50044">
    <property type="entry name" value="SH3-domain"/>
    <property type="match status" value="1"/>
</dbReference>
<dbReference type="SUPFAM" id="SSF101288">
    <property type="entry name" value="L27 domain"/>
    <property type="match status" value="1"/>
</dbReference>
<evidence type="ECO:0000256" key="4">
    <source>
        <dbReference type="ARBA" id="ARBA00022630"/>
    </source>
</evidence>
<dbReference type="Pfam" id="PF01593">
    <property type="entry name" value="Amino_oxidase"/>
    <property type="match status" value="1"/>
</dbReference>
<evidence type="ECO:0000313" key="15">
    <source>
        <dbReference type="EMBL" id="MBN3288958.1"/>
    </source>
</evidence>
<feature type="transmembrane region" description="Helical" evidence="10">
    <location>
        <begin position="1008"/>
        <end position="1031"/>
    </location>
</feature>
<keyword evidence="7" id="KW-0521">NADP</keyword>
<dbReference type="SMART" id="SM00569">
    <property type="entry name" value="L27"/>
    <property type="match status" value="2"/>
</dbReference>
<dbReference type="Gene3D" id="2.30.42.10">
    <property type="match status" value="1"/>
</dbReference>
<dbReference type="PROSITE" id="PS50002">
    <property type="entry name" value="SH3"/>
    <property type="match status" value="1"/>
</dbReference>
<dbReference type="SMART" id="SM00326">
    <property type="entry name" value="SH3"/>
    <property type="match status" value="1"/>
</dbReference>
<dbReference type="Proteomes" id="UP001166052">
    <property type="component" value="Unassembled WGS sequence"/>
</dbReference>
<keyword evidence="10" id="KW-1133">Transmembrane helix</keyword>